<evidence type="ECO:0000313" key="15">
    <source>
        <dbReference type="EMBL" id="THV00252.1"/>
    </source>
</evidence>
<evidence type="ECO:0000256" key="13">
    <source>
        <dbReference type="RuleBase" id="RU363051"/>
    </source>
</evidence>
<feature type="binding site" evidence="10">
    <location>
        <position position="208"/>
    </location>
    <ligand>
        <name>Ca(2+)</name>
        <dbReference type="ChEBI" id="CHEBI:29108"/>
        <label>2</label>
    </ligand>
</feature>
<evidence type="ECO:0000256" key="12">
    <source>
        <dbReference type="PIRSR" id="PIRSR601621-4"/>
    </source>
</evidence>
<comment type="similarity">
    <text evidence="1 13">Belongs to the peroxidase family. Ligninase subfamily.</text>
</comment>
<keyword evidence="8" id="KW-0325">Glycoprotein</keyword>
<keyword evidence="4 10" id="KW-0349">Heme</keyword>
<protein>
    <recommendedName>
        <fullName evidence="13">Peroxidase</fullName>
        <ecNumber evidence="13">1.11.1.-</ecNumber>
    </recommendedName>
</protein>
<feature type="site" description="Transition state stabilizer" evidence="11">
    <location>
        <position position="77"/>
    </location>
</feature>
<dbReference type="PROSITE" id="PS00436">
    <property type="entry name" value="PEROXIDASE_2"/>
    <property type="match status" value="1"/>
</dbReference>
<dbReference type="GO" id="GO:0034599">
    <property type="term" value="P:cellular response to oxidative stress"/>
    <property type="evidence" value="ECO:0007669"/>
    <property type="project" value="InterPro"/>
</dbReference>
<feature type="binding site" evidence="10">
    <location>
        <position position="103"/>
    </location>
    <ligand>
        <name>Ca(2+)</name>
        <dbReference type="ChEBI" id="CHEBI:29108"/>
        <label>1</label>
    </ligand>
</feature>
<dbReference type="AlphaFoldDB" id="A0A4S8MD37"/>
<feature type="chain" id="PRO_5020980669" description="Peroxidase" evidence="13">
    <location>
        <begin position="26"/>
        <end position="348"/>
    </location>
</feature>
<keyword evidence="16" id="KW-1185">Reference proteome</keyword>
<evidence type="ECO:0000259" key="14">
    <source>
        <dbReference type="PROSITE" id="PS50873"/>
    </source>
</evidence>
<feature type="binding site" evidence="10">
    <location>
        <position position="82"/>
    </location>
    <ligand>
        <name>Ca(2+)</name>
        <dbReference type="ChEBI" id="CHEBI:29108"/>
        <label>1</label>
    </ligand>
</feature>
<evidence type="ECO:0000256" key="1">
    <source>
        <dbReference type="ARBA" id="ARBA00006089"/>
    </source>
</evidence>
<evidence type="ECO:0000256" key="7">
    <source>
        <dbReference type="ARBA" id="ARBA00023004"/>
    </source>
</evidence>
<dbReference type="PRINTS" id="PR00462">
    <property type="entry name" value="LIGNINASE"/>
</dbReference>
<feature type="domain" description="Plant heme peroxidase family profile" evidence="14">
    <location>
        <begin position="71"/>
        <end position="308"/>
    </location>
</feature>
<dbReference type="PANTHER" id="PTHR31356:SF66">
    <property type="entry name" value="CATALASE-PEROXIDASE"/>
    <property type="match status" value="1"/>
</dbReference>
<feature type="binding site" evidence="10">
    <location>
        <position position="225"/>
    </location>
    <ligand>
        <name>Ca(2+)</name>
        <dbReference type="ChEBI" id="CHEBI:29108"/>
        <label>2</label>
    </ligand>
</feature>
<feature type="disulfide bond" evidence="12">
    <location>
        <begin position="68"/>
        <end position="152"/>
    </location>
</feature>
<evidence type="ECO:0000256" key="9">
    <source>
        <dbReference type="PIRSR" id="PIRSR601621-1"/>
    </source>
</evidence>
<dbReference type="Pfam" id="PF00141">
    <property type="entry name" value="peroxidase"/>
    <property type="match status" value="1"/>
</dbReference>
<dbReference type="GO" id="GO:0020037">
    <property type="term" value="F:heme binding"/>
    <property type="evidence" value="ECO:0007669"/>
    <property type="project" value="UniProtKB-UniRule"/>
</dbReference>
<dbReference type="EC" id="1.11.1.-" evidence="13"/>
<dbReference type="InterPro" id="IPR001621">
    <property type="entry name" value="Ligninase"/>
</dbReference>
<evidence type="ECO:0000256" key="3">
    <source>
        <dbReference type="ARBA" id="ARBA00022559"/>
    </source>
</evidence>
<feature type="binding site" description="axial binding residue" evidence="10">
    <location>
        <position position="207"/>
    </location>
    <ligand>
        <name>heme b</name>
        <dbReference type="ChEBI" id="CHEBI:60344"/>
    </ligand>
    <ligandPart>
        <name>Fe</name>
        <dbReference type="ChEBI" id="CHEBI:18248"/>
    </ligandPart>
</feature>
<keyword evidence="12" id="KW-1015">Disulfide bond</keyword>
<evidence type="ECO:0000256" key="2">
    <source>
        <dbReference type="ARBA" id="ARBA00022525"/>
    </source>
</evidence>
<comment type="cofactor">
    <cofactor evidence="10">
        <name>heme b</name>
        <dbReference type="ChEBI" id="CHEBI:60344"/>
    </cofactor>
    <text evidence="10">Binds 1 heme b (iron(II)-protoporphyrin IX) group per subunit.</text>
</comment>
<keyword evidence="2" id="KW-0964">Secreted</keyword>
<evidence type="ECO:0000256" key="4">
    <source>
        <dbReference type="ARBA" id="ARBA00022617"/>
    </source>
</evidence>
<evidence type="ECO:0000313" key="16">
    <source>
        <dbReference type="Proteomes" id="UP000297245"/>
    </source>
</evidence>
<dbReference type="PANTHER" id="PTHR31356">
    <property type="entry name" value="THYLAKOID LUMENAL 29 KDA PROTEIN, CHLOROPLASTIC-RELATED"/>
    <property type="match status" value="1"/>
</dbReference>
<feature type="binding site" evidence="10">
    <location>
        <position position="101"/>
    </location>
    <ligand>
        <name>Ca(2+)</name>
        <dbReference type="ChEBI" id="CHEBI:29108"/>
        <label>1</label>
    </ligand>
</feature>
<feature type="binding site" evidence="10">
    <location>
        <position position="227"/>
    </location>
    <ligand>
        <name>Ca(2+)</name>
        <dbReference type="ChEBI" id="CHEBI:29108"/>
        <label>2</label>
    </ligand>
</feature>
<dbReference type="EMBL" id="ML179106">
    <property type="protein sequence ID" value="THV00252.1"/>
    <property type="molecule type" value="Genomic_DNA"/>
</dbReference>
<evidence type="ECO:0000256" key="10">
    <source>
        <dbReference type="PIRSR" id="PIRSR601621-2"/>
    </source>
</evidence>
<keyword evidence="7 10" id="KW-0408">Iron</keyword>
<dbReference type="OrthoDB" id="2113341at2759"/>
<organism evidence="15 16">
    <name type="scientific">Dendrothele bispora (strain CBS 962.96)</name>
    <dbReference type="NCBI Taxonomy" id="1314807"/>
    <lineage>
        <taxon>Eukaryota</taxon>
        <taxon>Fungi</taxon>
        <taxon>Dikarya</taxon>
        <taxon>Basidiomycota</taxon>
        <taxon>Agaricomycotina</taxon>
        <taxon>Agaricomycetes</taxon>
        <taxon>Agaricomycetidae</taxon>
        <taxon>Agaricales</taxon>
        <taxon>Agaricales incertae sedis</taxon>
        <taxon>Dendrothele</taxon>
    </lineage>
</organism>
<reference evidence="15 16" key="1">
    <citation type="journal article" date="2019" name="Nat. Ecol. Evol.">
        <title>Megaphylogeny resolves global patterns of mushroom evolution.</title>
        <authorList>
            <person name="Varga T."/>
            <person name="Krizsan K."/>
            <person name="Foldi C."/>
            <person name="Dima B."/>
            <person name="Sanchez-Garcia M."/>
            <person name="Sanchez-Ramirez S."/>
            <person name="Szollosi G.J."/>
            <person name="Szarkandi J.G."/>
            <person name="Papp V."/>
            <person name="Albert L."/>
            <person name="Andreopoulos W."/>
            <person name="Angelini C."/>
            <person name="Antonin V."/>
            <person name="Barry K.W."/>
            <person name="Bougher N.L."/>
            <person name="Buchanan P."/>
            <person name="Buyck B."/>
            <person name="Bense V."/>
            <person name="Catcheside P."/>
            <person name="Chovatia M."/>
            <person name="Cooper J."/>
            <person name="Damon W."/>
            <person name="Desjardin D."/>
            <person name="Finy P."/>
            <person name="Geml J."/>
            <person name="Haridas S."/>
            <person name="Hughes K."/>
            <person name="Justo A."/>
            <person name="Karasinski D."/>
            <person name="Kautmanova I."/>
            <person name="Kiss B."/>
            <person name="Kocsube S."/>
            <person name="Kotiranta H."/>
            <person name="LaButti K.M."/>
            <person name="Lechner B.E."/>
            <person name="Liimatainen K."/>
            <person name="Lipzen A."/>
            <person name="Lukacs Z."/>
            <person name="Mihaltcheva S."/>
            <person name="Morgado L.N."/>
            <person name="Niskanen T."/>
            <person name="Noordeloos M.E."/>
            <person name="Ohm R.A."/>
            <person name="Ortiz-Santana B."/>
            <person name="Ovrebo C."/>
            <person name="Racz N."/>
            <person name="Riley R."/>
            <person name="Savchenko A."/>
            <person name="Shiryaev A."/>
            <person name="Soop K."/>
            <person name="Spirin V."/>
            <person name="Szebenyi C."/>
            <person name="Tomsovsky M."/>
            <person name="Tulloss R.E."/>
            <person name="Uehling J."/>
            <person name="Grigoriev I.V."/>
            <person name="Vagvolgyi C."/>
            <person name="Papp T."/>
            <person name="Martin F.M."/>
            <person name="Miettinen O."/>
            <person name="Hibbett D.S."/>
            <person name="Nagy L.G."/>
        </authorList>
    </citation>
    <scope>NUCLEOTIDE SEQUENCE [LARGE SCALE GENOMIC DNA]</scope>
    <source>
        <strain evidence="15 16">CBS 962.96</strain>
    </source>
</reference>
<evidence type="ECO:0000256" key="6">
    <source>
        <dbReference type="ARBA" id="ARBA00023002"/>
    </source>
</evidence>
<keyword evidence="10 13" id="KW-0106">Calcium</keyword>
<dbReference type="GO" id="GO:0004601">
    <property type="term" value="F:peroxidase activity"/>
    <property type="evidence" value="ECO:0007669"/>
    <property type="project" value="UniProtKB-KW"/>
</dbReference>
<dbReference type="Proteomes" id="UP000297245">
    <property type="component" value="Unassembled WGS sequence"/>
</dbReference>
<dbReference type="InterPro" id="IPR002016">
    <property type="entry name" value="Haem_peroxidase"/>
</dbReference>
<feature type="active site" description="Proton acceptor" evidence="9">
    <location>
        <position position="81"/>
    </location>
</feature>
<evidence type="ECO:0000256" key="5">
    <source>
        <dbReference type="ARBA" id="ARBA00022723"/>
    </source>
</evidence>
<feature type="signal peptide" evidence="13">
    <location>
        <begin position="1"/>
        <end position="25"/>
    </location>
</feature>
<evidence type="ECO:0000256" key="11">
    <source>
        <dbReference type="PIRSR" id="PIRSR601621-3"/>
    </source>
</evidence>
<keyword evidence="3 13" id="KW-0575">Peroxidase</keyword>
<dbReference type="InterPro" id="IPR044831">
    <property type="entry name" value="Ccp1-like"/>
</dbReference>
<keyword evidence="5 10" id="KW-0479">Metal-binding</keyword>
<proteinExistence type="inferred from homology"/>
<dbReference type="SUPFAM" id="SSF48113">
    <property type="entry name" value="Heme-dependent peroxidases"/>
    <property type="match status" value="1"/>
</dbReference>
<sequence>MKFSTPIHTLTLVAVYLFSSTIANAATLEKRDDGDEGIPTINDVQNPVCKPWVAIRDAIMGDIFHGRCNDLARSAIRMSFHDAGTFSLSLEAAGKTNGGADGSLIADPNEINRDENNGMQAIVEALRPLPQKFNVSAGDVLHLAGTLAVLACPGGPVVNTYVGRPPFKNVNPTGMIPDTHDPIPKIVDRFNDMGISVREAMALIGSHTCGKQQFVDPAFANDTFDTTPEIWDIRFYGETQRNDSDPNVFRLPSDLGFSHNSLTQKDYSRFVGSLSTQEDWAREYAKAHEKMSLLGQDADSLTECTEIMPPSIHLRDITTTHSGGAVDPPVDPAKLEAAIQQTRSIWLQ</sequence>
<dbReference type="PRINTS" id="PR00458">
    <property type="entry name" value="PEROXIDASE"/>
</dbReference>
<accession>A0A4S8MD37</accession>
<dbReference type="InterPro" id="IPR019794">
    <property type="entry name" value="Peroxidases_AS"/>
</dbReference>
<feature type="binding site" evidence="10">
    <location>
        <position position="232"/>
    </location>
    <ligand>
        <name>Ca(2+)</name>
        <dbReference type="ChEBI" id="CHEBI:29108"/>
        <label>2</label>
    </ligand>
</feature>
<dbReference type="Gene3D" id="1.10.420.10">
    <property type="entry name" value="Peroxidase, domain 2"/>
    <property type="match status" value="1"/>
</dbReference>
<keyword evidence="13" id="KW-0732">Signal</keyword>
<dbReference type="Gene3D" id="1.10.520.10">
    <property type="match status" value="1"/>
</dbReference>
<gene>
    <name evidence="15" type="ORF">K435DRAFT_854868</name>
</gene>
<dbReference type="InterPro" id="IPR010255">
    <property type="entry name" value="Haem_peroxidase_sf"/>
</dbReference>
<dbReference type="GO" id="GO:0000302">
    <property type="term" value="P:response to reactive oxygen species"/>
    <property type="evidence" value="ECO:0007669"/>
    <property type="project" value="TreeGrafter"/>
</dbReference>
<dbReference type="GO" id="GO:0046872">
    <property type="term" value="F:metal ion binding"/>
    <property type="evidence" value="ECO:0007669"/>
    <property type="project" value="UniProtKB-UniRule"/>
</dbReference>
<name>A0A4S8MD37_DENBC</name>
<comment type="cofactor">
    <cofactor evidence="10 13">
        <name>Ca(2+)</name>
        <dbReference type="ChEBI" id="CHEBI:29108"/>
    </cofactor>
    <text evidence="10 13">Binds 2 calcium ions per subunit.</text>
</comment>
<keyword evidence="6 13" id="KW-0560">Oxidoreductase</keyword>
<evidence type="ECO:0000256" key="8">
    <source>
        <dbReference type="ARBA" id="ARBA00023180"/>
    </source>
</evidence>
<feature type="disulfide bond" evidence="12">
    <location>
        <begin position="49"/>
        <end position="304"/>
    </location>
</feature>
<dbReference type="PROSITE" id="PS50873">
    <property type="entry name" value="PEROXIDASE_4"/>
    <property type="match status" value="1"/>
</dbReference>
<dbReference type="GO" id="GO:0042744">
    <property type="term" value="P:hydrogen peroxide catabolic process"/>
    <property type="evidence" value="ECO:0007669"/>
    <property type="project" value="TreeGrafter"/>
</dbReference>